<dbReference type="InterPro" id="IPR001789">
    <property type="entry name" value="Sig_transdc_resp-reg_receiver"/>
</dbReference>
<evidence type="ECO:0000313" key="4">
    <source>
        <dbReference type="EMBL" id="MXN19798.1"/>
    </source>
</evidence>
<evidence type="ECO:0000313" key="5">
    <source>
        <dbReference type="Proteomes" id="UP000477911"/>
    </source>
</evidence>
<organism evidence="4 5">
    <name type="scientific">Pseudooceanicola albus</name>
    <dbReference type="NCBI Taxonomy" id="2692189"/>
    <lineage>
        <taxon>Bacteria</taxon>
        <taxon>Pseudomonadati</taxon>
        <taxon>Pseudomonadota</taxon>
        <taxon>Alphaproteobacteria</taxon>
        <taxon>Rhodobacterales</taxon>
        <taxon>Paracoccaceae</taxon>
        <taxon>Pseudooceanicola</taxon>
    </lineage>
</organism>
<feature type="domain" description="Response regulatory" evidence="3">
    <location>
        <begin position="22"/>
        <end position="133"/>
    </location>
</feature>
<dbReference type="InterPro" id="IPR050595">
    <property type="entry name" value="Bact_response_regulator"/>
</dbReference>
<evidence type="ECO:0000259" key="3">
    <source>
        <dbReference type="PROSITE" id="PS50110"/>
    </source>
</evidence>
<dbReference type="PROSITE" id="PS50110">
    <property type="entry name" value="RESPONSE_REGULATORY"/>
    <property type="match status" value="1"/>
</dbReference>
<comment type="caution">
    <text evidence="4">The sequence shown here is derived from an EMBL/GenBank/DDBJ whole genome shotgun (WGS) entry which is preliminary data.</text>
</comment>
<name>A0A6L7G8E8_9RHOB</name>
<dbReference type="Pfam" id="PF00072">
    <property type="entry name" value="Response_reg"/>
    <property type="match status" value="1"/>
</dbReference>
<accession>A0A6L7G8E8</accession>
<sequence length="136" mass="14388">MTVTSERDPTAGGPLPADLAPCVLVVEDEAIVALDLQFIVEDMGLEVMGPCATVRAGLRAVGAALPSVAILDVKLPDGEVFELADRLHADRVPLIFHSGHADAKALSKRYPGAAFCPKPTTPRQIESCVTRAMEAR</sequence>
<dbReference type="AlphaFoldDB" id="A0A6L7G8E8"/>
<dbReference type="PANTHER" id="PTHR44591">
    <property type="entry name" value="STRESS RESPONSE REGULATOR PROTEIN 1"/>
    <property type="match status" value="1"/>
</dbReference>
<dbReference type="Gene3D" id="3.40.50.2300">
    <property type="match status" value="1"/>
</dbReference>
<keyword evidence="5" id="KW-1185">Reference proteome</keyword>
<feature type="modified residue" description="4-aspartylphosphate" evidence="2">
    <location>
        <position position="72"/>
    </location>
</feature>
<keyword evidence="1 2" id="KW-0597">Phosphoprotein</keyword>
<dbReference type="InterPro" id="IPR011006">
    <property type="entry name" value="CheY-like_superfamily"/>
</dbReference>
<protein>
    <submittedName>
        <fullName evidence="4">Response regulator</fullName>
    </submittedName>
</protein>
<dbReference type="PANTHER" id="PTHR44591:SF24">
    <property type="entry name" value="PROTEIN-GLUTAMATE METHYLESTERASE_PROTEIN-GLUTAMINE GLUTAMINASE 1"/>
    <property type="match status" value="1"/>
</dbReference>
<proteinExistence type="predicted"/>
<evidence type="ECO:0000256" key="1">
    <source>
        <dbReference type="ARBA" id="ARBA00022553"/>
    </source>
</evidence>
<dbReference type="Proteomes" id="UP000477911">
    <property type="component" value="Unassembled WGS sequence"/>
</dbReference>
<dbReference type="RefSeq" id="WP_160895924.1">
    <property type="nucleotide sequence ID" value="NZ_WUMU01000021.1"/>
</dbReference>
<gene>
    <name evidence="4" type="ORF">GR170_18350</name>
</gene>
<dbReference type="SMART" id="SM00448">
    <property type="entry name" value="REC"/>
    <property type="match status" value="1"/>
</dbReference>
<dbReference type="SUPFAM" id="SSF52172">
    <property type="entry name" value="CheY-like"/>
    <property type="match status" value="1"/>
</dbReference>
<dbReference type="GO" id="GO:0000160">
    <property type="term" value="P:phosphorelay signal transduction system"/>
    <property type="evidence" value="ECO:0007669"/>
    <property type="project" value="InterPro"/>
</dbReference>
<reference evidence="4 5" key="1">
    <citation type="submission" date="2019-12" db="EMBL/GenBank/DDBJ databases">
        <authorList>
            <person name="Li M."/>
        </authorList>
    </citation>
    <scope>NUCLEOTIDE SEQUENCE [LARGE SCALE GENOMIC DNA]</scope>
    <source>
        <strain evidence="4 5">GBMRC 2024</strain>
    </source>
</reference>
<dbReference type="EMBL" id="WUMU01000021">
    <property type="protein sequence ID" value="MXN19798.1"/>
    <property type="molecule type" value="Genomic_DNA"/>
</dbReference>
<evidence type="ECO:0000256" key="2">
    <source>
        <dbReference type="PROSITE-ProRule" id="PRU00169"/>
    </source>
</evidence>